<dbReference type="SMART" id="SM01119">
    <property type="entry name" value="D-ser_dehydrat"/>
    <property type="match status" value="1"/>
</dbReference>
<dbReference type="InterPro" id="IPR026956">
    <property type="entry name" value="D-ser_dehydrat-like_dom"/>
</dbReference>
<protein>
    <submittedName>
        <fullName evidence="4">D-serine dehydratase</fullName>
    </submittedName>
</protein>
<evidence type="ECO:0000256" key="2">
    <source>
        <dbReference type="ARBA" id="ARBA00023239"/>
    </source>
</evidence>
<keyword evidence="2" id="KW-0456">Lyase</keyword>
<reference evidence="4" key="1">
    <citation type="submission" date="2019-06" db="EMBL/GenBank/DDBJ databases">
        <authorList>
            <person name="Deangelis K."/>
            <person name="Huntemann M."/>
            <person name="Clum A."/>
            <person name="Pillay M."/>
            <person name="Palaniappan K."/>
            <person name="Varghese N."/>
            <person name="Mikhailova N."/>
            <person name="Stamatis D."/>
            <person name="Reddy T."/>
            <person name="Daum C."/>
            <person name="Shapiro N."/>
            <person name="Ivanova N."/>
            <person name="Kyrpides N."/>
            <person name="Woyke T."/>
        </authorList>
    </citation>
    <scope>NUCLEOTIDE SEQUENCE [LARGE SCALE GENOMIC DNA]</scope>
    <source>
        <strain evidence="4">128R</strain>
    </source>
</reference>
<dbReference type="SUPFAM" id="SSF51419">
    <property type="entry name" value="PLP-binding barrel"/>
    <property type="match status" value="1"/>
</dbReference>
<evidence type="ECO:0000256" key="1">
    <source>
        <dbReference type="ARBA" id="ARBA00005323"/>
    </source>
</evidence>
<dbReference type="Pfam" id="PF01168">
    <property type="entry name" value="Ala_racemase_N"/>
    <property type="match status" value="1"/>
</dbReference>
<comment type="caution">
    <text evidence="4">The sequence shown here is derived from an EMBL/GenBank/DDBJ whole genome shotgun (WGS) entry which is preliminary data.</text>
</comment>
<dbReference type="EMBL" id="VISQ01000001">
    <property type="protein sequence ID" value="TVZ68965.1"/>
    <property type="molecule type" value="Genomic_DNA"/>
</dbReference>
<dbReference type="PANTHER" id="PTHR28004">
    <property type="entry name" value="ZGC:162816-RELATED"/>
    <property type="match status" value="1"/>
</dbReference>
<dbReference type="GO" id="GO:0016829">
    <property type="term" value="F:lyase activity"/>
    <property type="evidence" value="ECO:0007669"/>
    <property type="project" value="UniProtKB-KW"/>
</dbReference>
<gene>
    <name evidence="4" type="ORF">FHU10_1429</name>
</gene>
<feature type="domain" description="D-serine dehydratase-like" evidence="3">
    <location>
        <begin position="302"/>
        <end position="400"/>
    </location>
</feature>
<dbReference type="InterPro" id="IPR042208">
    <property type="entry name" value="D-ser_dehydrat-like_sf"/>
</dbReference>
<dbReference type="InterPro" id="IPR001608">
    <property type="entry name" value="Ala_racemase_N"/>
</dbReference>
<dbReference type="Gene3D" id="3.20.20.10">
    <property type="entry name" value="Alanine racemase"/>
    <property type="match status" value="1"/>
</dbReference>
<evidence type="ECO:0000313" key="4">
    <source>
        <dbReference type="EMBL" id="TVZ68965.1"/>
    </source>
</evidence>
<dbReference type="OrthoDB" id="9811417at2"/>
<dbReference type="PANTHER" id="PTHR28004:SF8">
    <property type="entry name" value="D-SERINE DEAMINASE"/>
    <property type="match status" value="1"/>
</dbReference>
<name>A0A542BIY1_SERFO</name>
<dbReference type="Pfam" id="PF14031">
    <property type="entry name" value="D-ser_dehydrat"/>
    <property type="match status" value="1"/>
</dbReference>
<dbReference type="InterPro" id="IPR029066">
    <property type="entry name" value="PLP-binding_barrel"/>
</dbReference>
<accession>A0A542BIY1</accession>
<proteinExistence type="inferred from homology"/>
<comment type="similarity">
    <text evidence="1">Belongs to the DSD1 family.</text>
</comment>
<sequence>MKYHDKNPVTHKAAVMFSGADGSVNLLREDVCLPAVAVKRSSLESNIAWMQRYADTRGVSLAPHGKTTMTPWIFQRQLAQGAWAIGVGSAWQAKVAMEAGLPRVLMANQLVGKANMQLISELKEQHPAATFYCCVDSLSNALALDAFFSGRGQTLDILLELGVPGGRCGCRSVAEASTLAEDISALPSLRLRGVELYEGVMHGDDAKAKIEQFLREAAGLLRELHQQQRFGNEEMILTGAGSSWYDVVCDVWGSESLPAHCRVVIRPGCYITHDQGIYQEAQNAILARDRYACDLAGELTSALELVALVQSVPEPGRIVVNFGKRDAAFDAGLPQPIAHYRDGLPQQEGIRGLTTIGIMDQHAMLTCPPDSSVQVGDILVFATSHPCLTFDKWKTLWLIDDDYNVVEALDTAF</sequence>
<organism evidence="4">
    <name type="scientific">Serratia fonticola</name>
    <dbReference type="NCBI Taxonomy" id="47917"/>
    <lineage>
        <taxon>Bacteria</taxon>
        <taxon>Pseudomonadati</taxon>
        <taxon>Pseudomonadota</taxon>
        <taxon>Gammaproteobacteria</taxon>
        <taxon>Enterobacterales</taxon>
        <taxon>Yersiniaceae</taxon>
        <taxon>Serratia</taxon>
    </lineage>
</organism>
<dbReference type="Gene3D" id="2.40.37.20">
    <property type="entry name" value="D-serine dehydratase-like domain"/>
    <property type="match status" value="1"/>
</dbReference>
<reference evidence="4" key="2">
    <citation type="submission" date="2019-08" db="EMBL/GenBank/DDBJ databases">
        <title>Investigation of anaerobic lignin degradation for improved lignocellulosic biofuels.</title>
        <authorList>
            <person name="Deangelis K.PhD."/>
        </authorList>
    </citation>
    <scope>NUCLEOTIDE SEQUENCE [LARGE SCALE GENOMIC DNA]</scope>
    <source>
        <strain evidence="4">128R</strain>
    </source>
</reference>
<dbReference type="CDD" id="cd06818">
    <property type="entry name" value="PLPDE_III_cryptic_DSD"/>
    <property type="match status" value="1"/>
</dbReference>
<evidence type="ECO:0000259" key="3">
    <source>
        <dbReference type="SMART" id="SM01119"/>
    </source>
</evidence>
<dbReference type="AlphaFoldDB" id="A0A542BIY1"/>
<dbReference type="InterPro" id="IPR051466">
    <property type="entry name" value="D-amino_acid_metab_enzyme"/>
</dbReference>